<accession>A0A2T2WXZ1</accession>
<dbReference type="Proteomes" id="UP000242705">
    <property type="component" value="Unassembled WGS sequence"/>
</dbReference>
<protein>
    <submittedName>
        <fullName evidence="2">Uncharacterized protein</fullName>
    </submittedName>
</protein>
<feature type="compositionally biased region" description="Basic residues" evidence="1">
    <location>
        <begin position="93"/>
        <end position="107"/>
    </location>
</feature>
<organism evidence="2 3">
    <name type="scientific">Sulfobacillus thermosulfidooxidans</name>
    <dbReference type="NCBI Taxonomy" id="28034"/>
    <lineage>
        <taxon>Bacteria</taxon>
        <taxon>Bacillati</taxon>
        <taxon>Bacillota</taxon>
        <taxon>Clostridia</taxon>
        <taxon>Eubacteriales</taxon>
        <taxon>Clostridiales Family XVII. Incertae Sedis</taxon>
        <taxon>Sulfobacillus</taxon>
    </lineage>
</organism>
<feature type="non-terminal residue" evidence="2">
    <location>
        <position position="422"/>
    </location>
</feature>
<feature type="compositionally biased region" description="Polar residues" evidence="1">
    <location>
        <begin position="405"/>
        <end position="422"/>
    </location>
</feature>
<evidence type="ECO:0000313" key="2">
    <source>
        <dbReference type="EMBL" id="PSR27101.1"/>
    </source>
</evidence>
<proteinExistence type="predicted"/>
<name>A0A2T2WXZ1_SULTH</name>
<reference evidence="2 3" key="1">
    <citation type="journal article" date="2014" name="BMC Genomics">
        <title>Comparison of environmental and isolate Sulfobacillus genomes reveals diverse carbon, sulfur, nitrogen, and hydrogen metabolisms.</title>
        <authorList>
            <person name="Justice N.B."/>
            <person name="Norman A."/>
            <person name="Brown C.T."/>
            <person name="Singh A."/>
            <person name="Thomas B.C."/>
            <person name="Banfield J.F."/>
        </authorList>
    </citation>
    <scope>NUCLEOTIDE SEQUENCE [LARGE SCALE GENOMIC DNA]</scope>
    <source>
        <strain evidence="2">AMDSBA5</strain>
    </source>
</reference>
<dbReference type="AlphaFoldDB" id="A0A2T2WXZ1"/>
<gene>
    <name evidence="2" type="ORF">C7B47_09345</name>
</gene>
<feature type="region of interest" description="Disordered" evidence="1">
    <location>
        <begin position="222"/>
        <end position="244"/>
    </location>
</feature>
<evidence type="ECO:0000313" key="3">
    <source>
        <dbReference type="Proteomes" id="UP000242705"/>
    </source>
</evidence>
<sequence>MPTLHLSDVTAILGKQHSTFPRKMGKYAQQDSKFSKIVNAKSRPIPGKTFQSAHSIRAARLVISSYKKLDVAAKPFKFKRGISKKTLSPTQMKKSHGQPHHRAKHERISHTSPSHKSPRSVSKDEVAGFIGPIVFFSTPETVHLPTKDSTRKRPEDVFLHTSSSASKRNRFPAFTSKRPFSPAVLVTKSQTGNSQLRDIKSIPVLSTHKLVFNRDFKAKAVKQTRPVSGKKSRPSGKTWKSVKSQKHRGELTSGLWDAIGSSESQRNLINLKGSITPETRVTPVPKTVDQAIRQGILQKHVGGWIIKPIHWKGPSGMPASKWSLTWPKQSGPIIMTLIHMQNSWKVHLEVNSTTLAGALAENLGQVQNMTAASLPVSQVSVFLGMGQNAMGQGNSGGSFGAPYEQPTQSVPWRTNSSTAMRT</sequence>
<feature type="region of interest" description="Disordered" evidence="1">
    <location>
        <begin position="82"/>
        <end position="122"/>
    </location>
</feature>
<dbReference type="EMBL" id="PXYX01000016">
    <property type="protein sequence ID" value="PSR27101.1"/>
    <property type="molecule type" value="Genomic_DNA"/>
</dbReference>
<feature type="region of interest" description="Disordered" evidence="1">
    <location>
        <begin position="393"/>
        <end position="422"/>
    </location>
</feature>
<evidence type="ECO:0000256" key="1">
    <source>
        <dbReference type="SAM" id="MobiDB-lite"/>
    </source>
</evidence>
<comment type="caution">
    <text evidence="2">The sequence shown here is derived from an EMBL/GenBank/DDBJ whole genome shotgun (WGS) entry which is preliminary data.</text>
</comment>